<keyword evidence="2" id="KW-1185">Reference proteome</keyword>
<accession>R7QF34</accession>
<evidence type="ECO:0000313" key="2">
    <source>
        <dbReference type="Proteomes" id="UP000012073"/>
    </source>
</evidence>
<protein>
    <submittedName>
        <fullName evidence="1">Uncharacterized protein</fullName>
    </submittedName>
</protein>
<dbReference type="RefSeq" id="XP_005715865.1">
    <property type="nucleotide sequence ID" value="XM_005715808.1"/>
</dbReference>
<organism evidence="1 2">
    <name type="scientific">Chondrus crispus</name>
    <name type="common">Carrageen Irish moss</name>
    <name type="synonym">Polymorpha crispa</name>
    <dbReference type="NCBI Taxonomy" id="2769"/>
    <lineage>
        <taxon>Eukaryota</taxon>
        <taxon>Rhodophyta</taxon>
        <taxon>Florideophyceae</taxon>
        <taxon>Rhodymeniophycidae</taxon>
        <taxon>Gigartinales</taxon>
        <taxon>Gigartinaceae</taxon>
        <taxon>Chondrus</taxon>
    </lineage>
</organism>
<evidence type="ECO:0000313" key="1">
    <source>
        <dbReference type="EMBL" id="CDF36046.1"/>
    </source>
</evidence>
<proteinExistence type="predicted"/>
<dbReference type="KEGG" id="ccp:CHC_T00004462001"/>
<reference evidence="2" key="1">
    <citation type="journal article" date="2013" name="Proc. Natl. Acad. Sci. U.S.A.">
        <title>Genome structure and metabolic features in the red seaweed Chondrus crispus shed light on evolution of the Archaeplastida.</title>
        <authorList>
            <person name="Collen J."/>
            <person name="Porcel B."/>
            <person name="Carre W."/>
            <person name="Ball S.G."/>
            <person name="Chaparro C."/>
            <person name="Tonon T."/>
            <person name="Barbeyron T."/>
            <person name="Michel G."/>
            <person name="Noel B."/>
            <person name="Valentin K."/>
            <person name="Elias M."/>
            <person name="Artiguenave F."/>
            <person name="Arun A."/>
            <person name="Aury J.M."/>
            <person name="Barbosa-Neto J.F."/>
            <person name="Bothwell J.H."/>
            <person name="Bouget F.Y."/>
            <person name="Brillet L."/>
            <person name="Cabello-Hurtado F."/>
            <person name="Capella-Gutierrez S."/>
            <person name="Charrier B."/>
            <person name="Cladiere L."/>
            <person name="Cock J.M."/>
            <person name="Coelho S.M."/>
            <person name="Colleoni C."/>
            <person name="Czjzek M."/>
            <person name="Da Silva C."/>
            <person name="Delage L."/>
            <person name="Denoeud F."/>
            <person name="Deschamps P."/>
            <person name="Dittami S.M."/>
            <person name="Gabaldon T."/>
            <person name="Gachon C.M."/>
            <person name="Groisillier A."/>
            <person name="Herve C."/>
            <person name="Jabbari K."/>
            <person name="Katinka M."/>
            <person name="Kloareg B."/>
            <person name="Kowalczyk N."/>
            <person name="Labadie K."/>
            <person name="Leblanc C."/>
            <person name="Lopez P.J."/>
            <person name="McLachlan D.H."/>
            <person name="Meslet-Cladiere L."/>
            <person name="Moustafa A."/>
            <person name="Nehr Z."/>
            <person name="Nyvall Collen P."/>
            <person name="Panaud O."/>
            <person name="Partensky F."/>
            <person name="Poulain J."/>
            <person name="Rensing S.A."/>
            <person name="Rousvoal S."/>
            <person name="Samson G."/>
            <person name="Symeonidi A."/>
            <person name="Weissenbach J."/>
            <person name="Zambounis A."/>
            <person name="Wincker P."/>
            <person name="Boyen C."/>
        </authorList>
    </citation>
    <scope>NUCLEOTIDE SEQUENCE [LARGE SCALE GENOMIC DNA]</scope>
    <source>
        <strain evidence="2">cv. Stackhouse</strain>
    </source>
</reference>
<sequence>MHAAVPKFGIRLGMAADGVGVSTGNGRSGSLPTSGRYVRKVDMYGKSGGGVGQTK</sequence>
<dbReference type="EMBL" id="HG001756">
    <property type="protein sequence ID" value="CDF36046.1"/>
    <property type="molecule type" value="Genomic_DNA"/>
</dbReference>
<dbReference type="Proteomes" id="UP000012073">
    <property type="component" value="Unassembled WGS sequence"/>
</dbReference>
<gene>
    <name evidence="1" type="ORF">CHC_T00004462001</name>
</gene>
<name>R7QF34_CHOCR</name>
<dbReference type="GeneID" id="17323572"/>
<dbReference type="AlphaFoldDB" id="R7QF34"/>
<dbReference type="Gramene" id="CDF36046">
    <property type="protein sequence ID" value="CDF36046"/>
    <property type="gene ID" value="CHC_T00004462001"/>
</dbReference>